<dbReference type="InterPro" id="IPR012094">
    <property type="entry name" value="tRNA_Ile_lys_synt"/>
</dbReference>
<evidence type="ECO:0000256" key="6">
    <source>
        <dbReference type="ARBA" id="ARBA00048539"/>
    </source>
</evidence>
<keyword evidence="3 7" id="KW-0819">tRNA processing</keyword>
<dbReference type="InterPro" id="IPR012795">
    <property type="entry name" value="tRNA_Ile_lys_synt_N"/>
</dbReference>
<keyword evidence="5 7" id="KW-0067">ATP-binding</keyword>
<evidence type="ECO:0000256" key="7">
    <source>
        <dbReference type="HAMAP-Rule" id="MF_01161"/>
    </source>
</evidence>
<comment type="subcellular location">
    <subcellularLocation>
        <location evidence="7">Cytoplasm</location>
    </subcellularLocation>
</comment>
<evidence type="ECO:0000256" key="2">
    <source>
        <dbReference type="ARBA" id="ARBA00022598"/>
    </source>
</evidence>
<reference evidence="10 11" key="1">
    <citation type="submission" date="2014-03" db="EMBL/GenBank/DDBJ databases">
        <title>Genomics of Bifidobacteria.</title>
        <authorList>
            <person name="Ventura M."/>
            <person name="Milani C."/>
            <person name="Lugli G.A."/>
        </authorList>
    </citation>
    <scope>NUCLEOTIDE SEQUENCE [LARGE SCALE GENOMIC DNA]</scope>
    <source>
        <strain evidence="10 11">LMG 21814</strain>
    </source>
</reference>
<evidence type="ECO:0000313" key="10">
    <source>
        <dbReference type="EMBL" id="KFI73706.1"/>
    </source>
</evidence>
<evidence type="ECO:0000259" key="8">
    <source>
        <dbReference type="Pfam" id="PF01171"/>
    </source>
</evidence>
<dbReference type="NCBIfam" id="TIGR02432">
    <property type="entry name" value="lysidine_TilS_N"/>
    <property type="match status" value="1"/>
</dbReference>
<evidence type="ECO:0000313" key="11">
    <source>
        <dbReference type="Proteomes" id="UP000029024"/>
    </source>
</evidence>
<dbReference type="InterPro" id="IPR015262">
    <property type="entry name" value="tRNA_Ile_lys_synt_subst-bd"/>
</dbReference>
<evidence type="ECO:0000256" key="3">
    <source>
        <dbReference type="ARBA" id="ARBA00022694"/>
    </source>
</evidence>
<sequence>MAYSARLRKAVGAVRTTLSAVELCDVQAPEFAQHGDHAVAADAPLVLVACSGGRDSMALAAVSHIVCTSMGVRCGAVIVDHGLQEGSEQVAGEAADRCRALGLGPVIVRNATVQARGEGLEAAARQARYNELCAAARESGAIAVLLAHTMDDQAETVLIGLLRSRGVDALAGMPQVFTRSGVTFARPLLTLTRAETTGICEDLGVEYWDDPTNGDAVDGELPNDYPLRSRVRHDLLPAIERFAGFNVARHFAESARLARMDKEYLDQRSDEVMGETVTTVDWPASSAAVSTDTPRACAAGDTNDSGHGIGLMISVRRIAREPEAIRLRVIAHALSQAGVNASAAQIAAIDRLVVDWHGQGGVSLPRGYSANRKKHVIRVCQDGAHANR</sequence>
<name>A0A087BRQ6_BIFLN</name>
<feature type="domain" description="tRNA(Ile)-lysidine/2-thiocytidine synthase N-terminal" evidence="8">
    <location>
        <begin position="46"/>
        <end position="215"/>
    </location>
</feature>
<proteinExistence type="inferred from homology"/>
<dbReference type="GO" id="GO:0005524">
    <property type="term" value="F:ATP binding"/>
    <property type="evidence" value="ECO:0007669"/>
    <property type="project" value="UniProtKB-UniRule"/>
</dbReference>
<evidence type="ECO:0000256" key="1">
    <source>
        <dbReference type="ARBA" id="ARBA00022490"/>
    </source>
</evidence>
<dbReference type="CDD" id="cd01992">
    <property type="entry name" value="TilS_N"/>
    <property type="match status" value="1"/>
</dbReference>
<dbReference type="PANTHER" id="PTHR43033:SF1">
    <property type="entry name" value="TRNA(ILE)-LYSIDINE SYNTHASE-RELATED"/>
    <property type="match status" value="1"/>
</dbReference>
<evidence type="ECO:0000259" key="9">
    <source>
        <dbReference type="Pfam" id="PF09179"/>
    </source>
</evidence>
<feature type="domain" description="tRNA(Ile)-lysidine synthase substrate-binding" evidence="9">
    <location>
        <begin position="314"/>
        <end position="366"/>
    </location>
</feature>
<keyword evidence="1 7" id="KW-0963">Cytoplasm</keyword>
<dbReference type="SUPFAM" id="SSF52402">
    <property type="entry name" value="Adenine nucleotide alpha hydrolases-like"/>
    <property type="match status" value="1"/>
</dbReference>
<dbReference type="Gene3D" id="3.40.50.620">
    <property type="entry name" value="HUPs"/>
    <property type="match status" value="1"/>
</dbReference>
<dbReference type="Pfam" id="PF01171">
    <property type="entry name" value="ATP_bind_3"/>
    <property type="match status" value="1"/>
</dbReference>
<dbReference type="EMBL" id="JGZA01000001">
    <property type="protein sequence ID" value="KFI73706.1"/>
    <property type="molecule type" value="Genomic_DNA"/>
</dbReference>
<dbReference type="RefSeq" id="WP_032682977.1">
    <property type="nucleotide sequence ID" value="NZ_JGZA01000001.1"/>
</dbReference>
<comment type="similarity">
    <text evidence="7">Belongs to the tRNA(Ile)-lysidine synthase family.</text>
</comment>
<evidence type="ECO:0000256" key="4">
    <source>
        <dbReference type="ARBA" id="ARBA00022741"/>
    </source>
</evidence>
<accession>A0A087BRQ6</accession>
<keyword evidence="2 7" id="KW-0436">Ligase</keyword>
<dbReference type="Proteomes" id="UP000029024">
    <property type="component" value="Unassembled WGS sequence"/>
</dbReference>
<comment type="domain">
    <text evidence="7">The N-terminal region contains the highly conserved SGGXDS motif, predicted to be a P-loop motif involved in ATP binding.</text>
</comment>
<dbReference type="GO" id="GO:0032267">
    <property type="term" value="F:tRNA(Ile)-lysidine synthase activity"/>
    <property type="evidence" value="ECO:0007669"/>
    <property type="project" value="UniProtKB-EC"/>
</dbReference>
<dbReference type="HAMAP" id="MF_01161">
    <property type="entry name" value="tRNA_Ile_lys_synt"/>
    <property type="match status" value="1"/>
</dbReference>
<dbReference type="GO" id="GO:0005737">
    <property type="term" value="C:cytoplasm"/>
    <property type="evidence" value="ECO:0007669"/>
    <property type="project" value="UniProtKB-SubCell"/>
</dbReference>
<organism evidence="10 11">
    <name type="scientific">Bifidobacterium longum subsp. suis</name>
    <dbReference type="NCBI Taxonomy" id="1695"/>
    <lineage>
        <taxon>Bacteria</taxon>
        <taxon>Bacillati</taxon>
        <taxon>Actinomycetota</taxon>
        <taxon>Actinomycetes</taxon>
        <taxon>Bifidobacteriales</taxon>
        <taxon>Bifidobacteriaceae</taxon>
        <taxon>Bifidobacterium</taxon>
    </lineage>
</organism>
<gene>
    <name evidence="7" type="primary">tilS</name>
    <name evidence="10" type="ORF">BLSS_0394</name>
</gene>
<dbReference type="InterPro" id="IPR014729">
    <property type="entry name" value="Rossmann-like_a/b/a_fold"/>
</dbReference>
<keyword evidence="4 7" id="KW-0547">Nucleotide-binding</keyword>
<dbReference type="InterPro" id="IPR011063">
    <property type="entry name" value="TilS/TtcA_N"/>
</dbReference>
<comment type="function">
    <text evidence="7">Ligates lysine onto the cytidine present at position 34 of the AUA codon-specific tRNA(Ile) that contains the anticodon CAU, in an ATP-dependent manner. Cytidine is converted to lysidine, thus changing the amino acid specificity of the tRNA from methionine to isoleucine.</text>
</comment>
<comment type="caution">
    <text evidence="10">The sequence shown here is derived from an EMBL/GenBank/DDBJ whole genome shotgun (WGS) entry which is preliminary data.</text>
</comment>
<evidence type="ECO:0000256" key="5">
    <source>
        <dbReference type="ARBA" id="ARBA00022840"/>
    </source>
</evidence>
<dbReference type="PANTHER" id="PTHR43033">
    <property type="entry name" value="TRNA(ILE)-LYSIDINE SYNTHASE-RELATED"/>
    <property type="match status" value="1"/>
</dbReference>
<dbReference type="EC" id="6.3.4.19" evidence="7"/>
<protein>
    <recommendedName>
        <fullName evidence="7">tRNA(Ile)-lysidine synthase</fullName>
        <ecNumber evidence="7">6.3.4.19</ecNumber>
    </recommendedName>
    <alternativeName>
        <fullName evidence="7">tRNA(Ile)-2-lysyl-cytidine synthase</fullName>
    </alternativeName>
    <alternativeName>
        <fullName evidence="7">tRNA(Ile)-lysidine synthetase</fullName>
    </alternativeName>
</protein>
<comment type="catalytic activity">
    <reaction evidence="6 7">
        <text>cytidine(34) in tRNA(Ile2) + L-lysine + ATP = lysidine(34) in tRNA(Ile2) + AMP + diphosphate + H(+)</text>
        <dbReference type="Rhea" id="RHEA:43744"/>
        <dbReference type="Rhea" id="RHEA-COMP:10625"/>
        <dbReference type="Rhea" id="RHEA-COMP:10670"/>
        <dbReference type="ChEBI" id="CHEBI:15378"/>
        <dbReference type="ChEBI" id="CHEBI:30616"/>
        <dbReference type="ChEBI" id="CHEBI:32551"/>
        <dbReference type="ChEBI" id="CHEBI:33019"/>
        <dbReference type="ChEBI" id="CHEBI:82748"/>
        <dbReference type="ChEBI" id="CHEBI:83665"/>
        <dbReference type="ChEBI" id="CHEBI:456215"/>
        <dbReference type="EC" id="6.3.4.19"/>
    </reaction>
</comment>
<dbReference type="SUPFAM" id="SSF82829">
    <property type="entry name" value="MesJ substrate recognition domain-like"/>
    <property type="match status" value="1"/>
</dbReference>
<dbReference type="Pfam" id="PF09179">
    <property type="entry name" value="TilS"/>
    <property type="match status" value="1"/>
</dbReference>
<dbReference type="AlphaFoldDB" id="A0A087BRQ6"/>
<feature type="binding site" evidence="7">
    <location>
        <begin position="51"/>
        <end position="56"/>
    </location>
    <ligand>
        <name>ATP</name>
        <dbReference type="ChEBI" id="CHEBI:30616"/>
    </ligand>
</feature>
<dbReference type="GO" id="GO:0006400">
    <property type="term" value="P:tRNA modification"/>
    <property type="evidence" value="ECO:0007669"/>
    <property type="project" value="UniProtKB-UniRule"/>
</dbReference>